<keyword evidence="2" id="KW-1185">Reference proteome</keyword>
<evidence type="ECO:0000313" key="1">
    <source>
        <dbReference type="EMBL" id="EYC05634.1"/>
    </source>
</evidence>
<organism evidence="1 2">
    <name type="scientific">Ancylostoma ceylanicum</name>
    <dbReference type="NCBI Taxonomy" id="53326"/>
    <lineage>
        <taxon>Eukaryota</taxon>
        <taxon>Metazoa</taxon>
        <taxon>Ecdysozoa</taxon>
        <taxon>Nematoda</taxon>
        <taxon>Chromadorea</taxon>
        <taxon>Rhabditida</taxon>
        <taxon>Rhabditina</taxon>
        <taxon>Rhabditomorpha</taxon>
        <taxon>Strongyloidea</taxon>
        <taxon>Ancylostomatidae</taxon>
        <taxon>Ancylostomatinae</taxon>
        <taxon>Ancylostoma</taxon>
    </lineage>
</organism>
<protein>
    <submittedName>
        <fullName evidence="1">Uncharacterized protein</fullName>
    </submittedName>
</protein>
<evidence type="ECO:0000313" key="2">
    <source>
        <dbReference type="Proteomes" id="UP000024635"/>
    </source>
</evidence>
<dbReference type="AlphaFoldDB" id="A0A016TRI1"/>
<gene>
    <name evidence="1" type="primary">Acey_s0081.g1486</name>
    <name evidence="1" type="ORF">Y032_0081g1486</name>
</gene>
<dbReference type="Proteomes" id="UP000024635">
    <property type="component" value="Unassembled WGS sequence"/>
</dbReference>
<comment type="caution">
    <text evidence="1">The sequence shown here is derived from an EMBL/GenBank/DDBJ whole genome shotgun (WGS) entry which is preliminary data.</text>
</comment>
<dbReference type="EMBL" id="JARK01001417">
    <property type="protein sequence ID" value="EYC05634.1"/>
    <property type="molecule type" value="Genomic_DNA"/>
</dbReference>
<sequence length="68" mass="8123">MWMFIDPRRVHRWKNILQMIEGLHLTIRHHLGEEIVTVWEFGMICKQCWIPECLIMFTTISIVTPGDA</sequence>
<accession>A0A016TRI1</accession>
<reference evidence="2" key="1">
    <citation type="journal article" date="2015" name="Nat. Genet.">
        <title>The genome and transcriptome of the zoonotic hookworm Ancylostoma ceylanicum identify infection-specific gene families.</title>
        <authorList>
            <person name="Schwarz E.M."/>
            <person name="Hu Y."/>
            <person name="Antoshechkin I."/>
            <person name="Miller M.M."/>
            <person name="Sternberg P.W."/>
            <person name="Aroian R.V."/>
        </authorList>
    </citation>
    <scope>NUCLEOTIDE SEQUENCE</scope>
    <source>
        <strain evidence="2">HY135</strain>
    </source>
</reference>
<name>A0A016TRI1_9BILA</name>
<proteinExistence type="predicted"/>